<dbReference type="GO" id="GO:0042392">
    <property type="term" value="F:sphingosine-1-phosphate phosphatase activity"/>
    <property type="evidence" value="ECO:0007669"/>
    <property type="project" value="TreeGrafter"/>
</dbReference>
<dbReference type="Gene3D" id="1.20.144.10">
    <property type="entry name" value="Phosphatidic acid phosphatase type 2/haloperoxidase"/>
    <property type="match status" value="1"/>
</dbReference>
<evidence type="ECO:0000259" key="7">
    <source>
        <dbReference type="SMART" id="SM00014"/>
    </source>
</evidence>
<dbReference type="CDD" id="cd03382">
    <property type="entry name" value="PAP2_dolichyldiphosphatase"/>
    <property type="match status" value="1"/>
</dbReference>
<evidence type="ECO:0000256" key="2">
    <source>
        <dbReference type="ARBA" id="ARBA00022692"/>
    </source>
</evidence>
<dbReference type="Proteomes" id="UP000070444">
    <property type="component" value="Unassembled WGS sequence"/>
</dbReference>
<dbReference type="Pfam" id="PF01569">
    <property type="entry name" value="PAP2"/>
    <property type="match status" value="1"/>
</dbReference>
<dbReference type="SUPFAM" id="SSF48317">
    <property type="entry name" value="Acid phosphatase/Vanadium-dependent haloperoxidase"/>
    <property type="match status" value="1"/>
</dbReference>
<dbReference type="PANTHER" id="PTHR14969">
    <property type="entry name" value="SPHINGOSINE-1-PHOSPHATE PHOSPHOHYDROLASE"/>
    <property type="match status" value="1"/>
</dbReference>
<protein>
    <submittedName>
        <fullName evidence="8">PAP2-domain-containing protein</fullName>
    </submittedName>
</protein>
<proteinExistence type="predicted"/>
<keyword evidence="3" id="KW-0378">Hydrolase</keyword>
<feature type="transmembrane region" description="Helical" evidence="6">
    <location>
        <begin position="117"/>
        <end position="135"/>
    </location>
</feature>
<dbReference type="SMART" id="SM00014">
    <property type="entry name" value="acidPPc"/>
    <property type="match status" value="1"/>
</dbReference>
<feature type="transmembrane region" description="Helical" evidence="6">
    <location>
        <begin position="20"/>
        <end position="40"/>
    </location>
</feature>
<gene>
    <name evidence="8" type="ORF">CONCODRAFT_50334</name>
</gene>
<dbReference type="GO" id="GO:0016020">
    <property type="term" value="C:membrane"/>
    <property type="evidence" value="ECO:0007669"/>
    <property type="project" value="UniProtKB-SubCell"/>
</dbReference>
<keyword evidence="5 6" id="KW-0472">Membrane</keyword>
<accession>A0A137P499</accession>
<evidence type="ECO:0000256" key="6">
    <source>
        <dbReference type="SAM" id="Phobius"/>
    </source>
</evidence>
<sequence>MKLKSLDVSNVMYLEGDKIGKVLAFLSLSPIFIMVFYVTLVASRRELSVGFILLGQLMNELFNGILKDHWREPRPSEMLGDGYGCPSSHAQYMGYMIVVWTWYIWSRMQLELNIFKLPLNIAVVGLCLVVCYSRYYLNYHTLSQISLGFQLGVIFGFVWLFAIEVVFRNMGGFEYLEEFWLFKYWYFKDSSNIGNVLKIERDYLIGLREKTKIKSN</sequence>
<evidence type="ECO:0000313" key="9">
    <source>
        <dbReference type="Proteomes" id="UP000070444"/>
    </source>
</evidence>
<dbReference type="InterPro" id="IPR036938">
    <property type="entry name" value="PAP2/HPO_sf"/>
</dbReference>
<dbReference type="UniPathway" id="UPA00378"/>
<feature type="domain" description="Phosphatidic acid phosphatase type 2/haloperoxidase" evidence="7">
    <location>
        <begin position="49"/>
        <end position="160"/>
    </location>
</feature>
<keyword evidence="4 6" id="KW-1133">Transmembrane helix</keyword>
<name>A0A137P499_CONC2</name>
<evidence type="ECO:0000256" key="5">
    <source>
        <dbReference type="ARBA" id="ARBA00023136"/>
    </source>
</evidence>
<dbReference type="InterPro" id="IPR039667">
    <property type="entry name" value="Dolichyldiphosphatase_PAP2"/>
</dbReference>
<evidence type="ECO:0000256" key="1">
    <source>
        <dbReference type="ARBA" id="ARBA00004141"/>
    </source>
</evidence>
<evidence type="ECO:0000256" key="4">
    <source>
        <dbReference type="ARBA" id="ARBA00022989"/>
    </source>
</evidence>
<dbReference type="STRING" id="796925.A0A137P499"/>
<organism evidence="8 9">
    <name type="scientific">Conidiobolus coronatus (strain ATCC 28846 / CBS 209.66 / NRRL 28638)</name>
    <name type="common">Delacroixia coronata</name>
    <dbReference type="NCBI Taxonomy" id="796925"/>
    <lineage>
        <taxon>Eukaryota</taxon>
        <taxon>Fungi</taxon>
        <taxon>Fungi incertae sedis</taxon>
        <taxon>Zoopagomycota</taxon>
        <taxon>Entomophthoromycotina</taxon>
        <taxon>Entomophthoromycetes</taxon>
        <taxon>Entomophthorales</taxon>
        <taxon>Ancylistaceae</taxon>
        <taxon>Conidiobolus</taxon>
    </lineage>
</organism>
<dbReference type="InterPro" id="IPR000326">
    <property type="entry name" value="PAP2/HPO"/>
</dbReference>
<reference evidence="8 9" key="1">
    <citation type="journal article" date="2015" name="Genome Biol. Evol.">
        <title>Phylogenomic analyses indicate that early fungi evolved digesting cell walls of algal ancestors of land plants.</title>
        <authorList>
            <person name="Chang Y."/>
            <person name="Wang S."/>
            <person name="Sekimoto S."/>
            <person name="Aerts A.L."/>
            <person name="Choi C."/>
            <person name="Clum A."/>
            <person name="LaButti K.M."/>
            <person name="Lindquist E.A."/>
            <person name="Yee Ngan C."/>
            <person name="Ohm R.A."/>
            <person name="Salamov A.A."/>
            <person name="Grigoriev I.V."/>
            <person name="Spatafora J.W."/>
            <person name="Berbee M.L."/>
        </authorList>
    </citation>
    <scope>NUCLEOTIDE SEQUENCE [LARGE SCALE GENOMIC DNA]</scope>
    <source>
        <strain evidence="8 9">NRRL 28638</strain>
    </source>
</reference>
<keyword evidence="2 6" id="KW-0812">Transmembrane</keyword>
<dbReference type="OrthoDB" id="302705at2759"/>
<dbReference type="PANTHER" id="PTHR14969:SF59">
    <property type="entry name" value="DOLICHYLDIPHOSPHATASE"/>
    <property type="match status" value="1"/>
</dbReference>
<dbReference type="AlphaFoldDB" id="A0A137P499"/>
<dbReference type="EMBL" id="KQ964524">
    <property type="protein sequence ID" value="KXN69751.1"/>
    <property type="molecule type" value="Genomic_DNA"/>
</dbReference>
<dbReference type="OMA" id="VYATLIW"/>
<feature type="transmembrane region" description="Helical" evidence="6">
    <location>
        <begin position="147"/>
        <end position="167"/>
    </location>
</feature>
<keyword evidence="9" id="KW-1185">Reference proteome</keyword>
<evidence type="ECO:0000256" key="3">
    <source>
        <dbReference type="ARBA" id="ARBA00022801"/>
    </source>
</evidence>
<comment type="subcellular location">
    <subcellularLocation>
        <location evidence="1">Membrane</location>
        <topology evidence="1">Multi-pass membrane protein</topology>
    </subcellularLocation>
</comment>
<evidence type="ECO:0000313" key="8">
    <source>
        <dbReference type="EMBL" id="KXN69751.1"/>
    </source>
</evidence>
<feature type="transmembrane region" description="Helical" evidence="6">
    <location>
        <begin position="86"/>
        <end position="105"/>
    </location>
</feature>